<evidence type="ECO:0000313" key="2">
    <source>
        <dbReference type="Proteomes" id="UP001328733"/>
    </source>
</evidence>
<protein>
    <submittedName>
        <fullName evidence="1">Uncharacterized protein</fullName>
    </submittedName>
</protein>
<name>A0AAW9QT51_9CHRO</name>
<gene>
    <name evidence="1" type="ORF">V0288_05265</name>
</gene>
<keyword evidence="2" id="KW-1185">Reference proteome</keyword>
<reference evidence="1 2" key="1">
    <citation type="submission" date="2024-01" db="EMBL/GenBank/DDBJ databases">
        <title>Genomic insights into the taxonomy and metabolism of the cyanobacterium Pannus brasiliensis CCIBt3594.</title>
        <authorList>
            <person name="Machado M."/>
            <person name="Botero N.B."/>
            <person name="Andreote A.P.D."/>
            <person name="Feitosa A.M.T."/>
            <person name="Popin R."/>
            <person name="Sivonen K."/>
            <person name="Fiore M.F."/>
        </authorList>
    </citation>
    <scope>NUCLEOTIDE SEQUENCE [LARGE SCALE GENOMIC DNA]</scope>
    <source>
        <strain evidence="1 2">CCIBt3594</strain>
    </source>
</reference>
<comment type="caution">
    <text evidence="1">The sequence shown here is derived from an EMBL/GenBank/DDBJ whole genome shotgun (WGS) entry which is preliminary data.</text>
</comment>
<sequence length="63" mass="7326">MQIKTITYKRIKNLGNYQSETLEMTAEIGENESPDRVTEELMRKVKTLLGIETPNPEDDRIPF</sequence>
<proteinExistence type="predicted"/>
<dbReference type="EMBL" id="JBAFSM010000007">
    <property type="protein sequence ID" value="MEG3436521.1"/>
    <property type="molecule type" value="Genomic_DNA"/>
</dbReference>
<evidence type="ECO:0000313" key="1">
    <source>
        <dbReference type="EMBL" id="MEG3436521.1"/>
    </source>
</evidence>
<organism evidence="1 2">
    <name type="scientific">Pannus brasiliensis CCIBt3594</name>
    <dbReference type="NCBI Taxonomy" id="1427578"/>
    <lineage>
        <taxon>Bacteria</taxon>
        <taxon>Bacillati</taxon>
        <taxon>Cyanobacteriota</taxon>
        <taxon>Cyanophyceae</taxon>
        <taxon>Oscillatoriophycideae</taxon>
        <taxon>Chroococcales</taxon>
        <taxon>Microcystaceae</taxon>
        <taxon>Pannus</taxon>
    </lineage>
</organism>
<dbReference type="AlphaFoldDB" id="A0AAW9QT51"/>
<dbReference type="RefSeq" id="WP_332863979.1">
    <property type="nucleotide sequence ID" value="NZ_JBAFSM010000007.1"/>
</dbReference>
<dbReference type="Proteomes" id="UP001328733">
    <property type="component" value="Unassembled WGS sequence"/>
</dbReference>
<accession>A0AAW9QT51</accession>